<evidence type="ECO:0000256" key="5">
    <source>
        <dbReference type="ARBA" id="ARBA00022927"/>
    </source>
</evidence>
<keyword evidence="3 9" id="KW-0813">Transport</keyword>
<dbReference type="GO" id="GO:0016020">
    <property type="term" value="C:membrane"/>
    <property type="evidence" value="ECO:0007669"/>
    <property type="project" value="UniProtKB-SubCell"/>
</dbReference>
<evidence type="ECO:0000256" key="7">
    <source>
        <dbReference type="ARBA" id="ARBA00023136"/>
    </source>
</evidence>
<dbReference type="GO" id="GO:0016192">
    <property type="term" value="P:vesicle-mediated transport"/>
    <property type="evidence" value="ECO:0007669"/>
    <property type="project" value="InterPro"/>
</dbReference>
<comment type="similarity">
    <text evidence="8 9">Belongs to the SFT2 family.</text>
</comment>
<evidence type="ECO:0000256" key="1">
    <source>
        <dbReference type="ARBA" id="ARBA00003566"/>
    </source>
</evidence>
<evidence type="ECO:0000313" key="10">
    <source>
        <dbReference type="EMBL" id="KAI6646200.1"/>
    </source>
</evidence>
<accession>A0AAV7JBQ9</accession>
<dbReference type="GO" id="GO:0012505">
    <property type="term" value="C:endomembrane system"/>
    <property type="evidence" value="ECO:0007669"/>
    <property type="project" value="UniProtKB-ARBA"/>
</dbReference>
<evidence type="ECO:0000256" key="6">
    <source>
        <dbReference type="ARBA" id="ARBA00022989"/>
    </source>
</evidence>
<dbReference type="EMBL" id="JAKMXF010000360">
    <property type="protein sequence ID" value="KAI6646200.1"/>
    <property type="molecule type" value="Genomic_DNA"/>
</dbReference>
<dbReference type="InterPro" id="IPR011691">
    <property type="entry name" value="Vesicle_transpt_SFT2"/>
</dbReference>
<dbReference type="InterPro" id="IPR007305">
    <property type="entry name" value="Vesicle_transpt_Got1/SFT2"/>
</dbReference>
<evidence type="ECO:0000256" key="3">
    <source>
        <dbReference type="ARBA" id="ARBA00022448"/>
    </source>
</evidence>
<keyword evidence="6 9" id="KW-1133">Transmembrane helix</keyword>
<comment type="subcellular location">
    <subcellularLocation>
        <location evidence="2 9">Membrane</location>
        <topology evidence="2 9">Multi-pass membrane protein</topology>
    </subcellularLocation>
</comment>
<comment type="function">
    <text evidence="1 9">May be involved in fusion of retrograde transport vesicles derived from an endocytic compartment with the Golgi complex.</text>
</comment>
<evidence type="ECO:0000256" key="8">
    <source>
        <dbReference type="ARBA" id="ARBA00025800"/>
    </source>
</evidence>
<sequence length="197" mass="21754">MNIFSKKPLTSSITLTRGDTKPPDVEAGEVTSGREGILARWWRGSQEQETEWVPSLGRKERLVGFLISLGLGIIFFVLAGLLVPLIVLKARRFALLFTLGSICTLGSFSFLWGPWAHLTHILSLQRLPFTLSYIATLLLTLLASVLLHSTPLTLLFGILQLLALLWYLCSYVPGGTTGLWFMTKIFGKTISSTVNTS</sequence>
<protein>
    <recommendedName>
        <fullName evidence="9">Vesicle transport protein</fullName>
    </recommendedName>
</protein>
<dbReference type="GO" id="GO:0005737">
    <property type="term" value="C:cytoplasm"/>
    <property type="evidence" value="ECO:0007669"/>
    <property type="project" value="UniProtKB-ARBA"/>
</dbReference>
<proteinExistence type="inferred from homology"/>
<name>A0AAV7JBQ9_9METZ</name>
<evidence type="ECO:0000256" key="4">
    <source>
        <dbReference type="ARBA" id="ARBA00022692"/>
    </source>
</evidence>
<dbReference type="PANTHER" id="PTHR23137:SF36">
    <property type="entry name" value="VESICLE TRANSPORT PROTEIN SFT2C"/>
    <property type="match status" value="1"/>
</dbReference>
<dbReference type="AlphaFoldDB" id="A0AAV7JBQ9"/>
<comment type="caution">
    <text evidence="10">The sequence shown here is derived from an EMBL/GenBank/DDBJ whole genome shotgun (WGS) entry which is preliminary data.</text>
</comment>
<feature type="transmembrane region" description="Helical" evidence="9">
    <location>
        <begin position="62"/>
        <end position="86"/>
    </location>
</feature>
<keyword evidence="4 9" id="KW-0812">Transmembrane</keyword>
<reference evidence="10 11" key="1">
    <citation type="journal article" date="2023" name="BMC Biol.">
        <title>The compact genome of the sponge Oopsacas minuta (Hexactinellida) is lacking key metazoan core genes.</title>
        <authorList>
            <person name="Santini S."/>
            <person name="Schenkelaars Q."/>
            <person name="Jourda C."/>
            <person name="Duchesne M."/>
            <person name="Belahbib H."/>
            <person name="Rocher C."/>
            <person name="Selva M."/>
            <person name="Riesgo A."/>
            <person name="Vervoort M."/>
            <person name="Leys S.P."/>
            <person name="Kodjabachian L."/>
            <person name="Le Bivic A."/>
            <person name="Borchiellini C."/>
            <person name="Claverie J.M."/>
            <person name="Renard E."/>
        </authorList>
    </citation>
    <scope>NUCLEOTIDE SEQUENCE [LARGE SCALE GENOMIC DNA]</scope>
    <source>
        <strain evidence="10">SPO-2</strain>
    </source>
</reference>
<evidence type="ECO:0000256" key="2">
    <source>
        <dbReference type="ARBA" id="ARBA00004141"/>
    </source>
</evidence>
<feature type="transmembrane region" description="Helical" evidence="9">
    <location>
        <begin position="127"/>
        <end position="147"/>
    </location>
</feature>
<organism evidence="10 11">
    <name type="scientific">Oopsacas minuta</name>
    <dbReference type="NCBI Taxonomy" id="111878"/>
    <lineage>
        <taxon>Eukaryota</taxon>
        <taxon>Metazoa</taxon>
        <taxon>Porifera</taxon>
        <taxon>Hexactinellida</taxon>
        <taxon>Hexasterophora</taxon>
        <taxon>Lyssacinosida</taxon>
        <taxon>Leucopsacidae</taxon>
        <taxon>Oopsacas</taxon>
    </lineage>
</organism>
<keyword evidence="11" id="KW-1185">Reference proteome</keyword>
<evidence type="ECO:0000313" key="11">
    <source>
        <dbReference type="Proteomes" id="UP001165289"/>
    </source>
</evidence>
<evidence type="ECO:0000256" key="9">
    <source>
        <dbReference type="RuleBase" id="RU363111"/>
    </source>
</evidence>
<dbReference type="Pfam" id="PF04178">
    <property type="entry name" value="Got1"/>
    <property type="match status" value="1"/>
</dbReference>
<dbReference type="GO" id="GO:0015031">
    <property type="term" value="P:protein transport"/>
    <property type="evidence" value="ECO:0007669"/>
    <property type="project" value="UniProtKB-KW"/>
</dbReference>
<dbReference type="PANTHER" id="PTHR23137">
    <property type="entry name" value="VESICLE TRANSPORT PROTEIN-RELATED"/>
    <property type="match status" value="1"/>
</dbReference>
<gene>
    <name evidence="10" type="ORF">LOD99_9407</name>
</gene>
<feature type="transmembrane region" description="Helical" evidence="9">
    <location>
        <begin position="93"/>
        <end position="115"/>
    </location>
</feature>
<dbReference type="Proteomes" id="UP001165289">
    <property type="component" value="Unassembled WGS sequence"/>
</dbReference>
<keyword evidence="7 9" id="KW-0472">Membrane</keyword>
<feature type="transmembrane region" description="Helical" evidence="9">
    <location>
        <begin position="154"/>
        <end position="173"/>
    </location>
</feature>
<keyword evidence="5 9" id="KW-0653">Protein transport</keyword>